<comment type="similarity">
    <text evidence="5">Belongs to the DNA photolyase family.</text>
</comment>
<dbReference type="Gene3D" id="1.10.579.10">
    <property type="entry name" value="DNA Cyclobutane Dipyrimidine Photolyase, subunit A, domain 3"/>
    <property type="match status" value="1"/>
</dbReference>
<dbReference type="GO" id="GO:0006950">
    <property type="term" value="P:response to stress"/>
    <property type="evidence" value="ECO:0007669"/>
    <property type="project" value="UniProtKB-ARBA"/>
</dbReference>
<proteinExistence type="inferred from homology"/>
<evidence type="ECO:0000313" key="8">
    <source>
        <dbReference type="EMBL" id="MFC7058125.1"/>
    </source>
</evidence>
<dbReference type="Proteomes" id="UP001596445">
    <property type="component" value="Unassembled WGS sequence"/>
</dbReference>
<evidence type="ECO:0000256" key="2">
    <source>
        <dbReference type="ARBA" id="ARBA00022827"/>
    </source>
</evidence>
<dbReference type="GO" id="GO:0006139">
    <property type="term" value="P:nucleobase-containing compound metabolic process"/>
    <property type="evidence" value="ECO:0007669"/>
    <property type="project" value="UniProtKB-ARBA"/>
</dbReference>
<dbReference type="Pfam" id="PF00875">
    <property type="entry name" value="DNA_photolyase"/>
    <property type="match status" value="1"/>
</dbReference>
<dbReference type="PROSITE" id="PS00394">
    <property type="entry name" value="DNA_PHOTOLYASES_1_1"/>
    <property type="match status" value="1"/>
</dbReference>
<protein>
    <submittedName>
        <fullName evidence="8">FAD-binding domain-containing protein</fullName>
    </submittedName>
</protein>
<dbReference type="Gene3D" id="3.40.50.620">
    <property type="entry name" value="HUPs"/>
    <property type="match status" value="1"/>
</dbReference>
<dbReference type="RefSeq" id="WP_267163923.1">
    <property type="nucleotide sequence ID" value="NZ_CP112972.1"/>
</dbReference>
<keyword evidence="1 4" id="KW-0285">Flavoprotein</keyword>
<dbReference type="PRINTS" id="PR00147">
    <property type="entry name" value="DNAPHOTLYASE"/>
</dbReference>
<evidence type="ECO:0000259" key="7">
    <source>
        <dbReference type="PROSITE" id="PS51645"/>
    </source>
</evidence>
<feature type="compositionally biased region" description="Basic and acidic residues" evidence="6">
    <location>
        <begin position="472"/>
        <end position="483"/>
    </location>
</feature>
<dbReference type="EMBL" id="JBHSZI010000001">
    <property type="protein sequence ID" value="MFC7058125.1"/>
    <property type="molecule type" value="Genomic_DNA"/>
</dbReference>
<feature type="binding site" evidence="4">
    <location>
        <begin position="352"/>
        <end position="354"/>
    </location>
    <ligand>
        <name>FAD</name>
        <dbReference type="ChEBI" id="CHEBI:57692"/>
    </ligand>
</feature>
<gene>
    <name evidence="8" type="ORF">ACFQQG_07985</name>
</gene>
<dbReference type="InterPro" id="IPR002081">
    <property type="entry name" value="Cryptochrome/DNA_photolyase_1"/>
</dbReference>
<feature type="binding site" evidence="4">
    <location>
        <begin position="218"/>
        <end position="222"/>
    </location>
    <ligand>
        <name>FAD</name>
        <dbReference type="ChEBI" id="CHEBI:57692"/>
    </ligand>
</feature>
<dbReference type="InterPro" id="IPR005101">
    <property type="entry name" value="Cryptochr/Photolyase_FAD-bd"/>
</dbReference>
<evidence type="ECO:0000256" key="3">
    <source>
        <dbReference type="ARBA" id="ARBA00022991"/>
    </source>
</evidence>
<feature type="domain" description="Photolyase/cryptochrome alpha/beta" evidence="7">
    <location>
        <begin position="3"/>
        <end position="127"/>
    </location>
</feature>
<dbReference type="PROSITE" id="PS51645">
    <property type="entry name" value="PHR_CRY_ALPHA_BETA"/>
    <property type="match status" value="1"/>
</dbReference>
<dbReference type="InterPro" id="IPR018394">
    <property type="entry name" value="DNA_photolyase_1_CS_C"/>
</dbReference>
<feature type="binding site" evidence="4">
    <location>
        <position position="204"/>
    </location>
    <ligand>
        <name>FAD</name>
        <dbReference type="ChEBI" id="CHEBI:57692"/>
    </ligand>
</feature>
<dbReference type="GeneID" id="76630087"/>
<name>A0ABD5W3K8_9EURY</name>
<feature type="region of interest" description="Disordered" evidence="6">
    <location>
        <begin position="454"/>
        <end position="494"/>
    </location>
</feature>
<comment type="cofactor">
    <cofactor evidence="4">
        <name>FAD</name>
        <dbReference type="ChEBI" id="CHEBI:57692"/>
    </cofactor>
    <text evidence="4">Binds 1 FAD per subunit.</text>
</comment>
<dbReference type="SUPFAM" id="SSF52425">
    <property type="entry name" value="Cryptochrome/photolyase, N-terminal domain"/>
    <property type="match status" value="1"/>
</dbReference>
<accession>A0ABD5W3K8</accession>
<sequence>MSPDILVWHRDDLRLRDNPALAAAAADGDAHPLFVFDPHFYRSSRVCDSRLAFLHECLDELADAYERRGGDLAYRHGDPREIINDLLAEGVVDRVYLNATTTAGYARQRDTALVDRPEVQVFSDDAIVRTGDSREGWQEQAEAYFEDDRHDPPETVAGNVASTTDIESITTEYDLSPTKRRQYRGGCASARERLADFADAIGDYVGGISAPAKAERRTSHLSAYFKFGCLSLREAYQCVDERGDGRAVDMFTSRLYWNRHFTQKLADNPAATERAVNPVFRGMNRKRHDPELAAAWKRGETGFPMVDASMRALEETGWLNFRMRAMCASFFTYILRCWWKEGADWFYRHLIDADPAINYQQWQMQSGLVGVHPLRIYNPHKQVRENDPDGAFIKKYVPELEDLPATFLDDPSKAPLSVQENHDVNIGKDYPYPVVDFEQRREEARETWAALDDRAKEALTDPKIRRRASLSSRHDDREQRDESEGQATLDDFSS</sequence>
<dbReference type="InterPro" id="IPR036155">
    <property type="entry name" value="Crypto/Photolyase_N_sf"/>
</dbReference>
<evidence type="ECO:0000256" key="1">
    <source>
        <dbReference type="ARBA" id="ARBA00022630"/>
    </source>
</evidence>
<keyword evidence="2 4" id="KW-0274">FAD</keyword>
<dbReference type="InterPro" id="IPR006050">
    <property type="entry name" value="DNA_photolyase_N"/>
</dbReference>
<feature type="compositionally biased region" description="Basic and acidic residues" evidence="6">
    <location>
        <begin position="454"/>
        <end position="463"/>
    </location>
</feature>
<keyword evidence="9" id="KW-1185">Reference proteome</keyword>
<evidence type="ECO:0000256" key="6">
    <source>
        <dbReference type="SAM" id="MobiDB-lite"/>
    </source>
</evidence>
<dbReference type="Gene3D" id="1.25.40.80">
    <property type="match status" value="1"/>
</dbReference>
<dbReference type="InterPro" id="IPR036134">
    <property type="entry name" value="Crypto/Photolyase_FAD-like_sf"/>
</dbReference>
<dbReference type="AlphaFoldDB" id="A0ABD5W3K8"/>
<dbReference type="InterPro" id="IPR014729">
    <property type="entry name" value="Rossmann-like_a/b/a_fold"/>
</dbReference>
<keyword evidence="3 5" id="KW-0157">Chromophore</keyword>
<dbReference type="PANTHER" id="PTHR11455:SF9">
    <property type="entry name" value="CRYPTOCHROME CIRCADIAN CLOCK 5 ISOFORM X1"/>
    <property type="match status" value="1"/>
</dbReference>
<dbReference type="PANTHER" id="PTHR11455">
    <property type="entry name" value="CRYPTOCHROME"/>
    <property type="match status" value="1"/>
</dbReference>
<comment type="caution">
    <text evidence="8">The sequence shown here is derived from an EMBL/GenBank/DDBJ whole genome shotgun (WGS) entry which is preliminary data.</text>
</comment>
<feature type="binding site" evidence="4">
    <location>
        <position position="251"/>
    </location>
    <ligand>
        <name>FAD</name>
        <dbReference type="ChEBI" id="CHEBI:57692"/>
    </ligand>
</feature>
<dbReference type="SUPFAM" id="SSF48173">
    <property type="entry name" value="Cryptochrome/photolyase FAD-binding domain"/>
    <property type="match status" value="1"/>
</dbReference>
<evidence type="ECO:0000256" key="5">
    <source>
        <dbReference type="RuleBase" id="RU004182"/>
    </source>
</evidence>
<evidence type="ECO:0000313" key="9">
    <source>
        <dbReference type="Proteomes" id="UP001596445"/>
    </source>
</evidence>
<dbReference type="Pfam" id="PF03441">
    <property type="entry name" value="FAD_binding_7"/>
    <property type="match status" value="1"/>
</dbReference>
<organism evidence="8 9">
    <name type="scientific">Halovenus salina</name>
    <dbReference type="NCBI Taxonomy" id="1510225"/>
    <lineage>
        <taxon>Archaea</taxon>
        <taxon>Methanobacteriati</taxon>
        <taxon>Methanobacteriota</taxon>
        <taxon>Stenosarchaea group</taxon>
        <taxon>Halobacteria</taxon>
        <taxon>Halobacteriales</taxon>
        <taxon>Haloarculaceae</taxon>
        <taxon>Halovenus</taxon>
    </lineage>
</organism>
<evidence type="ECO:0000256" key="4">
    <source>
        <dbReference type="PIRSR" id="PIRSR602081-1"/>
    </source>
</evidence>
<reference evidence="8 9" key="1">
    <citation type="journal article" date="2019" name="Int. J. Syst. Evol. Microbiol.">
        <title>The Global Catalogue of Microorganisms (GCM) 10K type strain sequencing project: providing services to taxonomists for standard genome sequencing and annotation.</title>
        <authorList>
            <consortium name="The Broad Institute Genomics Platform"/>
            <consortium name="The Broad Institute Genome Sequencing Center for Infectious Disease"/>
            <person name="Wu L."/>
            <person name="Ma J."/>
        </authorList>
    </citation>
    <scope>NUCLEOTIDE SEQUENCE [LARGE SCALE GENOMIC DNA]</scope>
    <source>
        <strain evidence="8 9">JCM 30072</strain>
    </source>
</reference>